<organism evidence="15 16">
    <name type="scientific">Duganella callida</name>
    <dbReference type="NCBI Taxonomy" id="2561932"/>
    <lineage>
        <taxon>Bacteria</taxon>
        <taxon>Pseudomonadati</taxon>
        <taxon>Pseudomonadota</taxon>
        <taxon>Betaproteobacteria</taxon>
        <taxon>Burkholderiales</taxon>
        <taxon>Oxalobacteraceae</taxon>
        <taxon>Telluria group</taxon>
        <taxon>Duganella</taxon>
    </lineage>
</organism>
<evidence type="ECO:0000256" key="6">
    <source>
        <dbReference type="ARBA" id="ARBA00022692"/>
    </source>
</evidence>
<dbReference type="CDD" id="cd00082">
    <property type="entry name" value="HisKA"/>
    <property type="match status" value="1"/>
</dbReference>
<dbReference type="FunFam" id="1.10.287.130:FF:000001">
    <property type="entry name" value="Two-component sensor histidine kinase"/>
    <property type="match status" value="1"/>
</dbReference>
<dbReference type="PROSITE" id="PS50109">
    <property type="entry name" value="HIS_KIN"/>
    <property type="match status" value="1"/>
</dbReference>
<reference evidence="15 16" key="1">
    <citation type="submission" date="2019-03" db="EMBL/GenBank/DDBJ databases">
        <title>Draft Genome Sequence of Duganella callidus sp. nov., a Novel Duganella Species Isolated from Cultivated Soil.</title>
        <authorList>
            <person name="Raths R."/>
            <person name="Peta V."/>
            <person name="Bucking H."/>
        </authorList>
    </citation>
    <scope>NUCLEOTIDE SEQUENCE [LARGE SCALE GENOMIC DNA]</scope>
    <source>
        <strain evidence="15 16">DN04</strain>
    </source>
</reference>
<evidence type="ECO:0000259" key="13">
    <source>
        <dbReference type="PROSITE" id="PS50109"/>
    </source>
</evidence>
<dbReference type="Gene3D" id="6.10.340.10">
    <property type="match status" value="1"/>
</dbReference>
<comment type="caution">
    <text evidence="15">The sequence shown here is derived from an EMBL/GenBank/DDBJ whole genome shotgun (WGS) entry which is preliminary data.</text>
</comment>
<dbReference type="OrthoDB" id="9812260at2"/>
<proteinExistence type="predicted"/>
<dbReference type="Gene3D" id="1.10.287.130">
    <property type="match status" value="1"/>
</dbReference>
<dbReference type="Pfam" id="PF02518">
    <property type="entry name" value="HATPase_c"/>
    <property type="match status" value="1"/>
</dbReference>
<feature type="domain" description="HAMP" evidence="14">
    <location>
        <begin position="216"/>
        <end position="272"/>
    </location>
</feature>
<dbReference type="InterPro" id="IPR003660">
    <property type="entry name" value="HAMP_dom"/>
</dbReference>
<name>A0A4Y9SHV4_9BURK</name>
<dbReference type="InterPro" id="IPR036097">
    <property type="entry name" value="HisK_dim/P_sf"/>
</dbReference>
<dbReference type="PANTHER" id="PTHR45436">
    <property type="entry name" value="SENSOR HISTIDINE KINASE YKOH"/>
    <property type="match status" value="1"/>
</dbReference>
<dbReference type="PRINTS" id="PR00344">
    <property type="entry name" value="BCTRLSENSOR"/>
</dbReference>
<dbReference type="InterPro" id="IPR003594">
    <property type="entry name" value="HATPase_dom"/>
</dbReference>
<dbReference type="SUPFAM" id="SSF55874">
    <property type="entry name" value="ATPase domain of HSP90 chaperone/DNA topoisomerase II/histidine kinase"/>
    <property type="match status" value="1"/>
</dbReference>
<accession>A0A4Y9SHV4</accession>
<evidence type="ECO:0000313" key="15">
    <source>
        <dbReference type="EMBL" id="TFW21341.1"/>
    </source>
</evidence>
<comment type="subcellular location">
    <subcellularLocation>
        <location evidence="2">Membrane</location>
    </subcellularLocation>
</comment>
<keyword evidence="6 12" id="KW-0812">Transmembrane</keyword>
<dbReference type="InterPro" id="IPR004358">
    <property type="entry name" value="Sig_transdc_His_kin-like_C"/>
</dbReference>
<evidence type="ECO:0000259" key="14">
    <source>
        <dbReference type="PROSITE" id="PS50885"/>
    </source>
</evidence>
<evidence type="ECO:0000313" key="16">
    <source>
        <dbReference type="Proteomes" id="UP000297729"/>
    </source>
</evidence>
<gene>
    <name evidence="15" type="ORF">E4L98_13560</name>
</gene>
<protein>
    <recommendedName>
        <fullName evidence="3">histidine kinase</fullName>
        <ecNumber evidence="3">2.7.13.3</ecNumber>
    </recommendedName>
</protein>
<dbReference type="Proteomes" id="UP000297729">
    <property type="component" value="Unassembled WGS sequence"/>
</dbReference>
<dbReference type="EMBL" id="SPVG01000138">
    <property type="protein sequence ID" value="TFW21341.1"/>
    <property type="molecule type" value="Genomic_DNA"/>
</dbReference>
<evidence type="ECO:0000256" key="12">
    <source>
        <dbReference type="SAM" id="Phobius"/>
    </source>
</evidence>
<dbReference type="InterPro" id="IPR003661">
    <property type="entry name" value="HisK_dim/P_dom"/>
</dbReference>
<dbReference type="GO" id="GO:0005886">
    <property type="term" value="C:plasma membrane"/>
    <property type="evidence" value="ECO:0007669"/>
    <property type="project" value="TreeGrafter"/>
</dbReference>
<feature type="domain" description="Histidine kinase" evidence="13">
    <location>
        <begin position="287"/>
        <end position="502"/>
    </location>
</feature>
<evidence type="ECO:0000256" key="5">
    <source>
        <dbReference type="ARBA" id="ARBA00022679"/>
    </source>
</evidence>
<dbReference type="InterPro" id="IPR005467">
    <property type="entry name" value="His_kinase_dom"/>
</dbReference>
<dbReference type="InterPro" id="IPR036890">
    <property type="entry name" value="HATPase_C_sf"/>
</dbReference>
<dbReference type="CDD" id="cd06225">
    <property type="entry name" value="HAMP"/>
    <property type="match status" value="1"/>
</dbReference>
<evidence type="ECO:0000256" key="11">
    <source>
        <dbReference type="SAM" id="MobiDB-lite"/>
    </source>
</evidence>
<dbReference type="SUPFAM" id="SSF47384">
    <property type="entry name" value="Homodimeric domain of signal transducing histidine kinase"/>
    <property type="match status" value="1"/>
</dbReference>
<feature type="transmembrane region" description="Helical" evidence="12">
    <location>
        <begin position="197"/>
        <end position="219"/>
    </location>
</feature>
<keyword evidence="9" id="KW-0902">Two-component regulatory system</keyword>
<feature type="region of interest" description="Disordered" evidence="11">
    <location>
        <begin position="62"/>
        <end position="81"/>
    </location>
</feature>
<dbReference type="Gene3D" id="3.30.565.10">
    <property type="entry name" value="Histidine kinase-like ATPase, C-terminal domain"/>
    <property type="match status" value="1"/>
</dbReference>
<keyword evidence="7 15" id="KW-0418">Kinase</keyword>
<evidence type="ECO:0000256" key="3">
    <source>
        <dbReference type="ARBA" id="ARBA00012438"/>
    </source>
</evidence>
<dbReference type="AlphaFoldDB" id="A0A4Y9SHV4"/>
<evidence type="ECO:0000256" key="7">
    <source>
        <dbReference type="ARBA" id="ARBA00022777"/>
    </source>
</evidence>
<evidence type="ECO:0000256" key="4">
    <source>
        <dbReference type="ARBA" id="ARBA00022553"/>
    </source>
</evidence>
<keyword evidence="5" id="KW-0808">Transferase</keyword>
<dbReference type="PANTHER" id="PTHR45436:SF5">
    <property type="entry name" value="SENSOR HISTIDINE KINASE TRCS"/>
    <property type="match status" value="1"/>
</dbReference>
<dbReference type="SMART" id="SM00304">
    <property type="entry name" value="HAMP"/>
    <property type="match status" value="1"/>
</dbReference>
<dbReference type="EC" id="2.7.13.3" evidence="3"/>
<evidence type="ECO:0000256" key="10">
    <source>
        <dbReference type="ARBA" id="ARBA00023136"/>
    </source>
</evidence>
<keyword evidence="8 12" id="KW-1133">Transmembrane helix</keyword>
<sequence>MGMNLTLSQRLSVAFCALLLVCCGASAWLQIRANIMREQEVVQGLSLGLARSIALDAQLMEMQAQSDDDHADPTAPPSDGLGPEAVRRLFGKLMRVNPSVEVYLLDLNGRIVGHAAPPGRLKRDHVDLVPIQRLLNKETLPIQGDDPRSEHGRKVFSAAVLRSGEQKVGYIYVILQSEEHDRLLARASASSVLRTTLLSMSVVAGLVLIAGLLAFRLITRPLRRLAATMRQIDTKAEQLVLPAPKAGGPRDEIAILEHSFADMGERINQQWQAMRQLDQDRREVVANISHDLRTPLGSLHGYLETLSLKDATLEAAERQRYLDIALAQSRKVGKLAQGLFELARLEHGAVQPELEPFSLSDLIQDVFQKFELQAAERQVRLMATLPHPAPMVRADLGMIERVLTNLFDNGIRHTPEGGTVEITVKPLAERKVEVSVADTGPGVPAAMRDSLFRRPVALRGEYRVGGLGLLTVNRILQLHGGGIELADVPGLGAVFRFTLDAA</sequence>
<evidence type="ECO:0000256" key="2">
    <source>
        <dbReference type="ARBA" id="ARBA00004370"/>
    </source>
</evidence>
<evidence type="ECO:0000256" key="9">
    <source>
        <dbReference type="ARBA" id="ARBA00023012"/>
    </source>
</evidence>
<dbReference type="SMART" id="SM00388">
    <property type="entry name" value="HisKA"/>
    <property type="match status" value="1"/>
</dbReference>
<keyword evidence="10 12" id="KW-0472">Membrane</keyword>
<comment type="catalytic activity">
    <reaction evidence="1">
        <text>ATP + protein L-histidine = ADP + protein N-phospho-L-histidine.</text>
        <dbReference type="EC" id="2.7.13.3"/>
    </reaction>
</comment>
<keyword evidence="4" id="KW-0597">Phosphoprotein</keyword>
<evidence type="ECO:0000256" key="1">
    <source>
        <dbReference type="ARBA" id="ARBA00000085"/>
    </source>
</evidence>
<dbReference type="PROSITE" id="PS50885">
    <property type="entry name" value="HAMP"/>
    <property type="match status" value="1"/>
</dbReference>
<keyword evidence="16" id="KW-1185">Reference proteome</keyword>
<dbReference type="GO" id="GO:0000155">
    <property type="term" value="F:phosphorelay sensor kinase activity"/>
    <property type="evidence" value="ECO:0007669"/>
    <property type="project" value="InterPro"/>
</dbReference>
<dbReference type="Pfam" id="PF00512">
    <property type="entry name" value="HisKA"/>
    <property type="match status" value="1"/>
</dbReference>
<dbReference type="CDD" id="cd00075">
    <property type="entry name" value="HATPase"/>
    <property type="match status" value="1"/>
</dbReference>
<evidence type="ECO:0000256" key="8">
    <source>
        <dbReference type="ARBA" id="ARBA00022989"/>
    </source>
</evidence>
<dbReference type="SMART" id="SM00387">
    <property type="entry name" value="HATPase_c"/>
    <property type="match status" value="1"/>
</dbReference>
<dbReference type="InterPro" id="IPR050428">
    <property type="entry name" value="TCS_sensor_his_kinase"/>
</dbReference>
<dbReference type="Pfam" id="PF00672">
    <property type="entry name" value="HAMP"/>
    <property type="match status" value="1"/>
</dbReference>